<feature type="transmembrane region" description="Helical" evidence="10">
    <location>
        <begin position="7"/>
        <end position="29"/>
    </location>
</feature>
<evidence type="ECO:0000256" key="2">
    <source>
        <dbReference type="ARBA" id="ARBA00006214"/>
    </source>
</evidence>
<dbReference type="SMART" id="SM00756">
    <property type="entry name" value="VKc"/>
    <property type="match status" value="1"/>
</dbReference>
<dbReference type="AlphaFoldDB" id="A0A371R4V8"/>
<keyword evidence="3 10" id="KW-0812">Transmembrane</keyword>
<evidence type="ECO:0000256" key="1">
    <source>
        <dbReference type="ARBA" id="ARBA00004141"/>
    </source>
</evidence>
<keyword evidence="6" id="KW-0560">Oxidoreductase</keyword>
<feature type="transmembrane region" description="Helical" evidence="10">
    <location>
        <begin position="121"/>
        <end position="143"/>
    </location>
</feature>
<evidence type="ECO:0000313" key="13">
    <source>
        <dbReference type="EMBL" id="RFA99113.1"/>
    </source>
</evidence>
<comment type="similarity">
    <text evidence="2">Belongs to the VKOR family.</text>
</comment>
<dbReference type="GO" id="GO:0016491">
    <property type="term" value="F:oxidoreductase activity"/>
    <property type="evidence" value="ECO:0007669"/>
    <property type="project" value="UniProtKB-KW"/>
</dbReference>
<keyword evidence="4" id="KW-0874">Quinone</keyword>
<keyword evidence="9" id="KW-0676">Redox-active center</keyword>
<evidence type="ECO:0000256" key="8">
    <source>
        <dbReference type="ARBA" id="ARBA00023157"/>
    </source>
</evidence>
<dbReference type="EMBL" id="NMUF01000010">
    <property type="protein sequence ID" value="RFA99113.1"/>
    <property type="molecule type" value="Genomic_DNA"/>
</dbReference>
<dbReference type="EMBL" id="NMUE01000017">
    <property type="protein sequence ID" value="RFA95964.1"/>
    <property type="molecule type" value="Genomic_DNA"/>
</dbReference>
<dbReference type="Gene3D" id="1.20.1440.130">
    <property type="entry name" value="VKOR domain"/>
    <property type="match status" value="1"/>
</dbReference>
<dbReference type="OrthoDB" id="27520at2157"/>
<protein>
    <submittedName>
        <fullName evidence="13">VKOR family protein</fullName>
    </submittedName>
</protein>
<dbReference type="GO" id="GO:0016020">
    <property type="term" value="C:membrane"/>
    <property type="evidence" value="ECO:0007669"/>
    <property type="project" value="UniProtKB-SubCell"/>
</dbReference>
<dbReference type="NCBIfam" id="NF011478">
    <property type="entry name" value="PRK14889.1-1"/>
    <property type="match status" value="1"/>
</dbReference>
<feature type="transmembrane region" description="Helical" evidence="10">
    <location>
        <begin position="64"/>
        <end position="85"/>
    </location>
</feature>
<comment type="subcellular location">
    <subcellularLocation>
        <location evidence="1">Membrane</location>
        <topology evidence="1">Multi-pass membrane protein</topology>
    </subcellularLocation>
</comment>
<proteinExistence type="inferred from homology"/>
<dbReference type="RefSeq" id="WP_116421136.1">
    <property type="nucleotide sequence ID" value="NZ_NMUE01000017.1"/>
</dbReference>
<evidence type="ECO:0000256" key="7">
    <source>
        <dbReference type="ARBA" id="ARBA00023136"/>
    </source>
</evidence>
<evidence type="ECO:0000259" key="11">
    <source>
        <dbReference type="SMART" id="SM00756"/>
    </source>
</evidence>
<feature type="transmembrane region" description="Helical" evidence="10">
    <location>
        <begin position="97"/>
        <end position="115"/>
    </location>
</feature>
<gene>
    <name evidence="12" type="ORF">CGL51_06550</name>
    <name evidence="13" type="ORF">CGL52_05200</name>
</gene>
<evidence type="ECO:0000313" key="14">
    <source>
        <dbReference type="Proteomes" id="UP000256877"/>
    </source>
</evidence>
<accession>A0A371R4V8</accession>
<evidence type="ECO:0000256" key="4">
    <source>
        <dbReference type="ARBA" id="ARBA00022719"/>
    </source>
</evidence>
<evidence type="ECO:0000256" key="5">
    <source>
        <dbReference type="ARBA" id="ARBA00022989"/>
    </source>
</evidence>
<dbReference type="GO" id="GO:0048038">
    <property type="term" value="F:quinone binding"/>
    <property type="evidence" value="ECO:0007669"/>
    <property type="project" value="UniProtKB-KW"/>
</dbReference>
<evidence type="ECO:0000256" key="9">
    <source>
        <dbReference type="ARBA" id="ARBA00023284"/>
    </source>
</evidence>
<sequence length="151" mass="17146">MNIWLPLLVVFSLGGLVASLLVVYLFYILGQLPPGCYANVEILPGVTADCVKVLQSEYAYIGPIPLDVAAAFWFIVNIAAALWLYRTLERRAARFVFWWRLLGIAILPYLIYLEFAVLKAVCIYCTIMHVFIIADFIVITMFLRRVAPLIK</sequence>
<dbReference type="InterPro" id="IPR012932">
    <property type="entry name" value="VKOR"/>
</dbReference>
<evidence type="ECO:0000313" key="12">
    <source>
        <dbReference type="EMBL" id="RFA95964.1"/>
    </source>
</evidence>
<dbReference type="Pfam" id="PF07884">
    <property type="entry name" value="VKOR"/>
    <property type="match status" value="1"/>
</dbReference>
<reference evidence="14 15" key="1">
    <citation type="submission" date="2017-07" db="EMBL/GenBank/DDBJ databases">
        <title>Draft genome sequence of aerobic hyperthermophilic archaea, Pyrobaculum aerophilum YKB31 and YKB32.</title>
        <authorList>
            <person name="Mochizuki T."/>
            <person name="Berliner A.J."/>
            <person name="Yoshida-Takashima Y."/>
            <person name="Takaki Y."/>
            <person name="Nunoura T."/>
            <person name="Takai K."/>
        </authorList>
    </citation>
    <scope>NUCLEOTIDE SEQUENCE [LARGE SCALE GENOMIC DNA]</scope>
    <source>
        <strain evidence="12 15">YKB31</strain>
        <strain evidence="13 14">YKB32</strain>
    </source>
</reference>
<comment type="caution">
    <text evidence="13">The sequence shown here is derived from an EMBL/GenBank/DDBJ whole genome shotgun (WGS) entry which is preliminary data.</text>
</comment>
<feature type="domain" description="Vitamin K epoxide reductase" evidence="11">
    <location>
        <begin position="1"/>
        <end position="143"/>
    </location>
</feature>
<dbReference type="CDD" id="cd12918">
    <property type="entry name" value="VKOR_arc"/>
    <property type="match status" value="1"/>
</dbReference>
<dbReference type="Proteomes" id="UP000257123">
    <property type="component" value="Unassembled WGS sequence"/>
</dbReference>
<dbReference type="Proteomes" id="UP000256877">
    <property type="component" value="Unassembled WGS sequence"/>
</dbReference>
<name>A0A371R4V8_9CREN</name>
<keyword evidence="7 10" id="KW-0472">Membrane</keyword>
<evidence type="ECO:0000256" key="6">
    <source>
        <dbReference type="ARBA" id="ARBA00023002"/>
    </source>
</evidence>
<dbReference type="InterPro" id="IPR038354">
    <property type="entry name" value="VKOR_sf"/>
</dbReference>
<evidence type="ECO:0000256" key="10">
    <source>
        <dbReference type="SAM" id="Phobius"/>
    </source>
</evidence>
<evidence type="ECO:0000313" key="15">
    <source>
        <dbReference type="Proteomes" id="UP000257123"/>
    </source>
</evidence>
<keyword evidence="5 10" id="KW-1133">Transmembrane helix</keyword>
<keyword evidence="8" id="KW-1015">Disulfide bond</keyword>
<evidence type="ECO:0000256" key="3">
    <source>
        <dbReference type="ARBA" id="ARBA00022692"/>
    </source>
</evidence>
<organism evidence="13 14">
    <name type="scientific">Pyrobaculum aerophilum</name>
    <dbReference type="NCBI Taxonomy" id="13773"/>
    <lineage>
        <taxon>Archaea</taxon>
        <taxon>Thermoproteota</taxon>
        <taxon>Thermoprotei</taxon>
        <taxon>Thermoproteales</taxon>
        <taxon>Thermoproteaceae</taxon>
        <taxon>Pyrobaculum</taxon>
    </lineage>
</organism>